<proteinExistence type="evidence at transcript level"/>
<dbReference type="AlphaFoldDB" id="A0A3S6GYU4"/>
<feature type="signal peptide" evidence="1">
    <location>
        <begin position="1"/>
        <end position="28"/>
    </location>
</feature>
<accession>A0A3S6GYU4</accession>
<protein>
    <submittedName>
        <fullName evidence="2">Eclosion hormone</fullName>
    </submittedName>
</protein>
<keyword evidence="1" id="KW-0732">Signal</keyword>
<dbReference type="GO" id="GO:0008255">
    <property type="term" value="F:ecdysis-triggering hormone activity"/>
    <property type="evidence" value="ECO:0007669"/>
    <property type="project" value="InterPro"/>
</dbReference>
<dbReference type="InterPro" id="IPR006825">
    <property type="entry name" value="Eclosion"/>
</dbReference>
<evidence type="ECO:0000256" key="1">
    <source>
        <dbReference type="SAM" id="SignalP"/>
    </source>
</evidence>
<dbReference type="EMBL" id="KU552120">
    <property type="protein sequence ID" value="APZ76790.1"/>
    <property type="molecule type" value="mRNA"/>
</dbReference>
<dbReference type="GO" id="GO:0018990">
    <property type="term" value="P:ecdysis, chitin-based cuticle"/>
    <property type="evidence" value="ECO:0007669"/>
    <property type="project" value="InterPro"/>
</dbReference>
<name>A0A3S6GYU4_PALCI</name>
<dbReference type="GO" id="GO:0007218">
    <property type="term" value="P:neuropeptide signaling pathway"/>
    <property type="evidence" value="ECO:0007669"/>
    <property type="project" value="InterPro"/>
</dbReference>
<feature type="chain" id="PRO_5019575410" evidence="1">
    <location>
        <begin position="29"/>
        <end position="90"/>
    </location>
</feature>
<gene>
    <name evidence="2" type="primary">EH</name>
</gene>
<reference evidence="2" key="1">
    <citation type="submission" date="2016-01" db="EMBL/GenBank/DDBJ databases">
        <title>An Eclosion hormone gene participates in the molting process of Palaemonid shrimp Exopalaemon carinicauda.</title>
        <authorList>
            <person name="Zhou L."/>
            <person name="Li S."/>
            <person name="Wang Z."/>
            <person name="Li F."/>
            <person name="Xiang J."/>
        </authorList>
    </citation>
    <scope>NUCLEOTIDE SEQUENCE</scope>
    <source>
        <tissue evidence="2">Gills</tissue>
    </source>
</reference>
<dbReference type="Pfam" id="PF04736">
    <property type="entry name" value="Eclosion"/>
    <property type="match status" value="1"/>
</dbReference>
<organism evidence="2">
    <name type="scientific">Palaemon carinicauda</name>
    <name type="common">Ridgetail white prawn</name>
    <name type="synonym">Exopalaemon carinicauda</name>
    <dbReference type="NCBI Taxonomy" id="392227"/>
    <lineage>
        <taxon>Eukaryota</taxon>
        <taxon>Metazoa</taxon>
        <taxon>Ecdysozoa</taxon>
        <taxon>Arthropoda</taxon>
        <taxon>Crustacea</taxon>
        <taxon>Multicrustacea</taxon>
        <taxon>Malacostraca</taxon>
        <taxon>Eumalacostraca</taxon>
        <taxon>Eucarida</taxon>
        <taxon>Decapoda</taxon>
        <taxon>Pleocyemata</taxon>
        <taxon>Caridea</taxon>
        <taxon>Palaemonoidea</taxon>
        <taxon>Palaemonidae</taxon>
        <taxon>Palaemon</taxon>
    </lineage>
</organism>
<evidence type="ECO:0000313" key="2">
    <source>
        <dbReference type="EMBL" id="APZ76790.1"/>
    </source>
</evidence>
<sequence precursor="true">MFVSRKAVSSSLLVLSILLALFLVRAHALSIDVTRKVGICIDNCGHCKEMYHDYFKGGLCAEFCQKLRGRLIIDCGDPHTLLPFFLERLE</sequence>